<keyword evidence="4" id="KW-1185">Reference proteome</keyword>
<sequence>MVGLYDDPFAYDGADFTTFLGPDQFATGSSPEDFHVHSATEPHFPAAVHAALKGPPHHHVPYLASPTDPLGPGSLEHALPRSAPPPTSYPIHRLQQQQQQQQQQQPGNGTNSGPPTANTTTTTANNNSTNSITANANNSNNPDELRALLRQAALERDEARMQLSTALNELYAARAMGKRLRAERDEARAQADFLGAERAKLRAAETRLRRERNEARLALLALKGPGTGGATAKGGAAGAGAGAVTGGGSGVGARGQGNRVGPGAGAGGMDSQGEDSGESPPMGMELMMGTE</sequence>
<name>A0AAN7HJH5_9PEZI</name>
<evidence type="ECO:0000313" key="3">
    <source>
        <dbReference type="EMBL" id="KAK4244370.1"/>
    </source>
</evidence>
<feature type="region of interest" description="Disordered" evidence="2">
    <location>
        <begin position="248"/>
        <end position="291"/>
    </location>
</feature>
<feature type="compositionally biased region" description="Gly residues" evidence="2">
    <location>
        <begin position="248"/>
        <end position="270"/>
    </location>
</feature>
<gene>
    <name evidence="3" type="ORF">C7999DRAFT_43952</name>
</gene>
<organism evidence="3 4">
    <name type="scientific">Corynascus novoguineensis</name>
    <dbReference type="NCBI Taxonomy" id="1126955"/>
    <lineage>
        <taxon>Eukaryota</taxon>
        <taxon>Fungi</taxon>
        <taxon>Dikarya</taxon>
        <taxon>Ascomycota</taxon>
        <taxon>Pezizomycotina</taxon>
        <taxon>Sordariomycetes</taxon>
        <taxon>Sordariomycetidae</taxon>
        <taxon>Sordariales</taxon>
        <taxon>Chaetomiaceae</taxon>
        <taxon>Corynascus</taxon>
    </lineage>
</organism>
<feature type="region of interest" description="Disordered" evidence="2">
    <location>
        <begin position="55"/>
        <end position="142"/>
    </location>
</feature>
<reference evidence="3" key="2">
    <citation type="submission" date="2023-05" db="EMBL/GenBank/DDBJ databases">
        <authorList>
            <consortium name="Lawrence Berkeley National Laboratory"/>
            <person name="Steindorff A."/>
            <person name="Hensen N."/>
            <person name="Bonometti L."/>
            <person name="Westerberg I."/>
            <person name="Brannstrom I.O."/>
            <person name="Guillou S."/>
            <person name="Cros-Aarteil S."/>
            <person name="Calhoun S."/>
            <person name="Haridas S."/>
            <person name="Kuo A."/>
            <person name="Mondo S."/>
            <person name="Pangilinan J."/>
            <person name="Riley R."/>
            <person name="Labutti K."/>
            <person name="Andreopoulos B."/>
            <person name="Lipzen A."/>
            <person name="Chen C."/>
            <person name="Yanf M."/>
            <person name="Daum C."/>
            <person name="Ng V."/>
            <person name="Clum A."/>
            <person name="Ohm R."/>
            <person name="Martin F."/>
            <person name="Silar P."/>
            <person name="Natvig D."/>
            <person name="Lalanne C."/>
            <person name="Gautier V."/>
            <person name="Ament-Velasquez S.L."/>
            <person name="Kruys A."/>
            <person name="Hutchinson M.I."/>
            <person name="Powell A.J."/>
            <person name="Barry K."/>
            <person name="Miller A.N."/>
            <person name="Grigoriev I.V."/>
            <person name="Debuchy R."/>
            <person name="Gladieux P."/>
            <person name="Thoren M.H."/>
            <person name="Johannesson H."/>
        </authorList>
    </citation>
    <scope>NUCLEOTIDE SEQUENCE</scope>
    <source>
        <strain evidence="3">CBS 359.72</strain>
    </source>
</reference>
<comment type="caution">
    <text evidence="3">The sequence shown here is derived from an EMBL/GenBank/DDBJ whole genome shotgun (WGS) entry which is preliminary data.</text>
</comment>
<dbReference type="Proteomes" id="UP001303647">
    <property type="component" value="Unassembled WGS sequence"/>
</dbReference>
<proteinExistence type="predicted"/>
<evidence type="ECO:0000256" key="1">
    <source>
        <dbReference type="SAM" id="Coils"/>
    </source>
</evidence>
<protein>
    <submittedName>
        <fullName evidence="3">Uncharacterized protein</fullName>
    </submittedName>
</protein>
<evidence type="ECO:0000313" key="4">
    <source>
        <dbReference type="Proteomes" id="UP001303647"/>
    </source>
</evidence>
<feature type="coiled-coil region" evidence="1">
    <location>
        <begin position="149"/>
        <end position="214"/>
    </location>
</feature>
<feature type="compositionally biased region" description="Low complexity" evidence="2">
    <location>
        <begin position="95"/>
        <end position="142"/>
    </location>
</feature>
<dbReference type="AlphaFoldDB" id="A0AAN7HJH5"/>
<evidence type="ECO:0000256" key="2">
    <source>
        <dbReference type="SAM" id="MobiDB-lite"/>
    </source>
</evidence>
<accession>A0AAN7HJH5</accession>
<dbReference type="EMBL" id="MU857742">
    <property type="protein sequence ID" value="KAK4244370.1"/>
    <property type="molecule type" value="Genomic_DNA"/>
</dbReference>
<reference evidence="3" key="1">
    <citation type="journal article" date="2023" name="Mol. Phylogenet. Evol.">
        <title>Genome-scale phylogeny and comparative genomics of the fungal order Sordariales.</title>
        <authorList>
            <person name="Hensen N."/>
            <person name="Bonometti L."/>
            <person name="Westerberg I."/>
            <person name="Brannstrom I.O."/>
            <person name="Guillou S."/>
            <person name="Cros-Aarteil S."/>
            <person name="Calhoun S."/>
            <person name="Haridas S."/>
            <person name="Kuo A."/>
            <person name="Mondo S."/>
            <person name="Pangilinan J."/>
            <person name="Riley R."/>
            <person name="LaButti K."/>
            <person name="Andreopoulos B."/>
            <person name="Lipzen A."/>
            <person name="Chen C."/>
            <person name="Yan M."/>
            <person name="Daum C."/>
            <person name="Ng V."/>
            <person name="Clum A."/>
            <person name="Steindorff A."/>
            <person name="Ohm R.A."/>
            <person name="Martin F."/>
            <person name="Silar P."/>
            <person name="Natvig D.O."/>
            <person name="Lalanne C."/>
            <person name="Gautier V."/>
            <person name="Ament-Velasquez S.L."/>
            <person name="Kruys A."/>
            <person name="Hutchinson M.I."/>
            <person name="Powell A.J."/>
            <person name="Barry K."/>
            <person name="Miller A.N."/>
            <person name="Grigoriev I.V."/>
            <person name="Debuchy R."/>
            <person name="Gladieux P."/>
            <person name="Hiltunen Thoren M."/>
            <person name="Johannesson H."/>
        </authorList>
    </citation>
    <scope>NUCLEOTIDE SEQUENCE</scope>
    <source>
        <strain evidence="3">CBS 359.72</strain>
    </source>
</reference>
<keyword evidence="1" id="KW-0175">Coiled coil</keyword>